<dbReference type="InterPro" id="IPR044946">
    <property type="entry name" value="Restrct_endonuc_typeI_TRD_sf"/>
</dbReference>
<evidence type="ECO:0000259" key="4">
    <source>
        <dbReference type="Pfam" id="PF01420"/>
    </source>
</evidence>
<evidence type="ECO:0000256" key="2">
    <source>
        <dbReference type="ARBA" id="ARBA00022747"/>
    </source>
</evidence>
<keyword evidence="6" id="KW-1185">Reference proteome</keyword>
<dbReference type="SUPFAM" id="SSF116734">
    <property type="entry name" value="DNA methylase specificity domain"/>
    <property type="match status" value="2"/>
</dbReference>
<reference evidence="5 6" key="1">
    <citation type="submission" date="2019-07" db="EMBL/GenBank/DDBJ databases">
        <title>Rapid identification of Enteric Bacteria from Whole Genome Sequences (WGS) using Average Nucleotide Identity (ANI).</title>
        <authorList>
            <person name="Lane C."/>
        </authorList>
    </citation>
    <scope>NUCLEOTIDE SEQUENCE [LARGE SCALE GENOMIC DNA]</scope>
    <source>
        <strain evidence="5 6">2013D-9588</strain>
    </source>
</reference>
<dbReference type="InterPro" id="IPR000055">
    <property type="entry name" value="Restrct_endonuc_typeI_TRD"/>
</dbReference>
<comment type="similarity">
    <text evidence="1">Belongs to the type-I restriction system S methylase family.</text>
</comment>
<keyword evidence="5" id="KW-0255">Endonuclease</keyword>
<keyword evidence="5" id="KW-0540">Nuclease</keyword>
<dbReference type="GO" id="GO:0004519">
    <property type="term" value="F:endonuclease activity"/>
    <property type="evidence" value="ECO:0007669"/>
    <property type="project" value="UniProtKB-KW"/>
</dbReference>
<keyword evidence="2" id="KW-0680">Restriction system</keyword>
<sequence length="386" mass="44344">MSKLEELINKLCPNGVEFKKLSELMTPNPKSKIGAKKAEQMLKGEYPFYTSGKSVYYINEHMVDGENIFVNDGGQADIKYYDGKSSYADHVISFRPINVNGKYLYYVLMKKKEYINEKMFRGSGIKNINKNDFFNMLLPVPPLEVQCEIVRILDNFTLLSAELSAELSARQKQYNFYRDALYSFKNKEVKYIKLGDIAEIIRGGNFQKKDFVEEGLPCIHYGQIYTKYGSIIDKTLTYVNINVFNKSKQAQPNDIIMAVTSENLEDVCKCVVWKGNENVAVSGHTAVIRHTINAKYLGYYFSTSHFFKDKQKLAHGTKVIEVTPSSLANVLIPVPTQQEQEKIANIIEKFDKLCNDISEGLPAEIEARKKQYEYYRDKLLTFKELK</sequence>
<evidence type="ECO:0000313" key="6">
    <source>
        <dbReference type="Proteomes" id="UP000321599"/>
    </source>
</evidence>
<keyword evidence="3" id="KW-0238">DNA-binding</keyword>
<dbReference type="PANTHER" id="PTHR43140:SF1">
    <property type="entry name" value="TYPE I RESTRICTION ENZYME ECOKI SPECIFICITY SUBUNIT"/>
    <property type="match status" value="1"/>
</dbReference>
<feature type="domain" description="Type I restriction modification DNA specificity" evidence="4">
    <location>
        <begin position="13"/>
        <end position="165"/>
    </location>
</feature>
<dbReference type="Proteomes" id="UP000321599">
    <property type="component" value="Unassembled WGS sequence"/>
</dbReference>
<feature type="domain" description="Type I restriction modification DNA specificity" evidence="4">
    <location>
        <begin position="186"/>
        <end position="367"/>
    </location>
</feature>
<comment type="caution">
    <text evidence="5">The sequence shown here is derived from an EMBL/GenBank/DDBJ whole genome shotgun (WGS) entry which is preliminary data.</text>
</comment>
<dbReference type="CDD" id="cd17268">
    <property type="entry name" value="RMtype1_S_Ara36733I_TRD1-CR1_like"/>
    <property type="match status" value="1"/>
</dbReference>
<evidence type="ECO:0000313" key="5">
    <source>
        <dbReference type="EMBL" id="TWO28271.1"/>
    </source>
</evidence>
<evidence type="ECO:0000256" key="1">
    <source>
        <dbReference type="ARBA" id="ARBA00010923"/>
    </source>
</evidence>
<evidence type="ECO:0000256" key="3">
    <source>
        <dbReference type="ARBA" id="ARBA00023125"/>
    </source>
</evidence>
<dbReference type="InterPro" id="IPR051212">
    <property type="entry name" value="Type-I_RE_S_subunit"/>
</dbReference>
<name>A0ABY3G7C4_9BACT</name>
<dbReference type="PANTHER" id="PTHR43140">
    <property type="entry name" value="TYPE-1 RESTRICTION ENZYME ECOKI SPECIFICITY PROTEIN"/>
    <property type="match status" value="1"/>
</dbReference>
<dbReference type="Gene3D" id="3.90.220.20">
    <property type="entry name" value="DNA methylase specificity domains"/>
    <property type="match status" value="2"/>
</dbReference>
<gene>
    <name evidence="5" type="ORF">XK09_06285</name>
</gene>
<dbReference type="RefSeq" id="WP_147499057.1">
    <property type="nucleotide sequence ID" value="NZ_VOAV01000028.1"/>
</dbReference>
<protein>
    <submittedName>
        <fullName evidence="5">Restriction endonuclease subunit S</fullName>
    </submittedName>
</protein>
<keyword evidence="5" id="KW-0378">Hydrolase</keyword>
<dbReference type="Pfam" id="PF01420">
    <property type="entry name" value="Methylase_S"/>
    <property type="match status" value="2"/>
</dbReference>
<proteinExistence type="inferred from homology"/>
<organism evidence="5 6">
    <name type="scientific">Campylobacter lanienae</name>
    <dbReference type="NCBI Taxonomy" id="75658"/>
    <lineage>
        <taxon>Bacteria</taxon>
        <taxon>Pseudomonadati</taxon>
        <taxon>Campylobacterota</taxon>
        <taxon>Epsilonproteobacteria</taxon>
        <taxon>Campylobacterales</taxon>
        <taxon>Campylobacteraceae</taxon>
        <taxon>Campylobacter</taxon>
    </lineage>
</organism>
<dbReference type="EMBL" id="VOAV01000028">
    <property type="protein sequence ID" value="TWO28271.1"/>
    <property type="molecule type" value="Genomic_DNA"/>
</dbReference>
<accession>A0ABY3G7C4</accession>